<dbReference type="Gene3D" id="3.90.1210.10">
    <property type="entry name" value="Antifreeze-like/N-acetylneuraminic acid synthase C-terminal domain"/>
    <property type="match status" value="1"/>
</dbReference>
<dbReference type="Proteomes" id="UP001077662">
    <property type="component" value="Unassembled WGS sequence"/>
</dbReference>
<comment type="caution">
    <text evidence="1">The sequence shown here is derived from an EMBL/GenBank/DDBJ whole genome shotgun (WGS) entry which is preliminary data.</text>
</comment>
<accession>A0AAP3DHT1</accession>
<dbReference type="AlphaFoldDB" id="A0AAP3DHT1"/>
<gene>
    <name evidence="1" type="ORF">O0554_14510</name>
</gene>
<proteinExistence type="predicted"/>
<reference evidence="1" key="1">
    <citation type="submission" date="2022-09" db="EMBL/GenBank/DDBJ databases">
        <title>Genome analysis and characterization of larvicidal activity of Brevibacillus strains.</title>
        <authorList>
            <person name="Patrusheva E.V."/>
            <person name="Izotova A.O."/>
            <person name="Toshchakov S.V."/>
            <person name="Sineoky S.P."/>
        </authorList>
    </citation>
    <scope>NUCLEOTIDE SEQUENCE</scope>
    <source>
        <strain evidence="1">VKPM_B-13247</strain>
    </source>
</reference>
<dbReference type="EMBL" id="JAPTNE010000018">
    <property type="protein sequence ID" value="MCZ0808106.1"/>
    <property type="molecule type" value="Genomic_DNA"/>
</dbReference>
<protein>
    <submittedName>
        <fullName evidence="1">SAF domain-containing protein</fullName>
    </submittedName>
</protein>
<organism evidence="1 2">
    <name type="scientific">Brevibacillus laterosporus</name>
    <name type="common">Bacillus laterosporus</name>
    <dbReference type="NCBI Taxonomy" id="1465"/>
    <lineage>
        <taxon>Bacteria</taxon>
        <taxon>Bacillati</taxon>
        <taxon>Bacillota</taxon>
        <taxon>Bacilli</taxon>
        <taxon>Bacillales</taxon>
        <taxon>Paenibacillaceae</taxon>
        <taxon>Brevibacillus</taxon>
    </lineage>
</organism>
<evidence type="ECO:0000313" key="2">
    <source>
        <dbReference type="Proteomes" id="UP001077662"/>
    </source>
</evidence>
<dbReference type="RefSeq" id="WP_258433922.1">
    <property type="nucleotide sequence ID" value="NZ_JANSGW010000018.1"/>
</dbReference>
<sequence>MKKKTLLLLCITSFLLALGCFYVATKYINKLVHEKMFAPVIKVAQGKRLEPFHPISRADIIIEQEQVDKIHPEAIQSLEEILGKQSVQTIYSGEQILIQKLRDGYLLPDRGQARYELPLTAMMPVTEMRKGDQVKVWLRYKTTAELENLPKPKHFEMKSTSAELLFTSQLVTVKDSNGFEIYTIQPQFFPDAGKMTKAFFHGSQATPLDELEKRYWDYRAQPSAVAAFVGFNLTDQQYLILTEALQYGTIQIGREMLEGGNGY</sequence>
<name>A0AAP3DHT1_BRELA</name>
<dbReference type="CDD" id="cd11614">
    <property type="entry name" value="SAF_CpaB_FlgA_like"/>
    <property type="match status" value="1"/>
</dbReference>
<dbReference type="PROSITE" id="PS51257">
    <property type="entry name" value="PROKAR_LIPOPROTEIN"/>
    <property type="match status" value="1"/>
</dbReference>
<evidence type="ECO:0000313" key="1">
    <source>
        <dbReference type="EMBL" id="MCZ0808106.1"/>
    </source>
</evidence>